<proteinExistence type="predicted"/>
<sequence length="208" mass="22207">METTGSSSRRLSELRSNRNAKLGALKEKLGAPSPNNQSDIDIRNKALHLLQQVDPQENAVSYAQQARSRESGNAPFQSYQNNAEALEREREANRRSYPSSYSGPSQGGGGDDLVDLLMPVVSCVSNACRVGISGIAQQAAQGVSMMTREAEDRIFATSNNSNNMQGNFDSVGIPSYQGSKYSDIPETTSAAGTTGGQKTGEHADILSC</sequence>
<evidence type="ECO:0000256" key="1">
    <source>
        <dbReference type="SAM" id="MobiDB-lite"/>
    </source>
</evidence>
<feature type="region of interest" description="Disordered" evidence="1">
    <location>
        <begin position="1"/>
        <end position="40"/>
    </location>
</feature>
<dbReference type="Proteomes" id="UP001295423">
    <property type="component" value="Unassembled WGS sequence"/>
</dbReference>
<feature type="compositionally biased region" description="Low complexity" evidence="1">
    <location>
        <begin position="95"/>
        <end position="104"/>
    </location>
</feature>
<keyword evidence="3" id="KW-1185">Reference proteome</keyword>
<comment type="caution">
    <text evidence="2">The sequence shown here is derived from an EMBL/GenBank/DDBJ whole genome shotgun (WGS) entry which is preliminary data.</text>
</comment>
<reference evidence="2" key="1">
    <citation type="submission" date="2023-08" db="EMBL/GenBank/DDBJ databases">
        <authorList>
            <person name="Audoor S."/>
            <person name="Bilcke G."/>
        </authorList>
    </citation>
    <scope>NUCLEOTIDE SEQUENCE</scope>
</reference>
<feature type="compositionally biased region" description="Basic and acidic residues" evidence="1">
    <location>
        <begin position="85"/>
        <end position="94"/>
    </location>
</feature>
<feature type="region of interest" description="Disordered" evidence="1">
    <location>
        <begin position="85"/>
        <end position="110"/>
    </location>
</feature>
<organism evidence="2 3">
    <name type="scientific">Cylindrotheca closterium</name>
    <dbReference type="NCBI Taxonomy" id="2856"/>
    <lineage>
        <taxon>Eukaryota</taxon>
        <taxon>Sar</taxon>
        <taxon>Stramenopiles</taxon>
        <taxon>Ochrophyta</taxon>
        <taxon>Bacillariophyta</taxon>
        <taxon>Bacillariophyceae</taxon>
        <taxon>Bacillariophycidae</taxon>
        <taxon>Bacillariales</taxon>
        <taxon>Bacillariaceae</taxon>
        <taxon>Cylindrotheca</taxon>
    </lineage>
</organism>
<gene>
    <name evidence="2" type="ORF">CYCCA115_LOCUS12362</name>
</gene>
<evidence type="ECO:0000313" key="3">
    <source>
        <dbReference type="Proteomes" id="UP001295423"/>
    </source>
</evidence>
<name>A0AAD2JHE3_9STRA</name>
<dbReference type="AlphaFoldDB" id="A0AAD2JHE3"/>
<accession>A0AAD2JHE3</accession>
<feature type="compositionally biased region" description="Basic and acidic residues" evidence="1">
    <location>
        <begin position="199"/>
        <end position="208"/>
    </location>
</feature>
<protein>
    <submittedName>
        <fullName evidence="2">Uncharacterized protein</fullName>
    </submittedName>
</protein>
<evidence type="ECO:0000313" key="2">
    <source>
        <dbReference type="EMBL" id="CAJ1949981.1"/>
    </source>
</evidence>
<feature type="region of interest" description="Disordered" evidence="1">
    <location>
        <begin position="186"/>
        <end position="208"/>
    </location>
</feature>
<dbReference type="EMBL" id="CAKOGP040001759">
    <property type="protein sequence ID" value="CAJ1949981.1"/>
    <property type="molecule type" value="Genomic_DNA"/>
</dbReference>